<proteinExistence type="predicted"/>
<keyword evidence="1" id="KW-0472">Membrane</keyword>
<name>A0A1G2IGM4_9BACT</name>
<evidence type="ECO:0000313" key="2">
    <source>
        <dbReference type="EMBL" id="OGZ73747.1"/>
    </source>
</evidence>
<sequence length="73" mass="8558">MKKMVSSSHVARQIISFLKKSKRQNQQKNNLSYNLSTLINCKTNYFFVFSYTLFFSSFIIFSACINFSARILI</sequence>
<keyword evidence="1" id="KW-0812">Transmembrane</keyword>
<dbReference type="AlphaFoldDB" id="A0A1G2IGM4"/>
<evidence type="ECO:0000313" key="3">
    <source>
        <dbReference type="Proteomes" id="UP000176774"/>
    </source>
</evidence>
<keyword evidence="1" id="KW-1133">Transmembrane helix</keyword>
<comment type="caution">
    <text evidence="2">The sequence shown here is derived from an EMBL/GenBank/DDBJ whole genome shotgun (WGS) entry which is preliminary data.</text>
</comment>
<organism evidence="2 3">
    <name type="scientific">Candidatus Staskawiczbacteria bacterium RIFCSPLOWO2_01_FULL_38_12b</name>
    <dbReference type="NCBI Taxonomy" id="1802214"/>
    <lineage>
        <taxon>Bacteria</taxon>
        <taxon>Candidatus Staskawicziibacteriota</taxon>
    </lineage>
</organism>
<reference evidence="2 3" key="1">
    <citation type="journal article" date="2016" name="Nat. Commun.">
        <title>Thousands of microbial genomes shed light on interconnected biogeochemical processes in an aquifer system.</title>
        <authorList>
            <person name="Anantharaman K."/>
            <person name="Brown C.T."/>
            <person name="Hug L.A."/>
            <person name="Sharon I."/>
            <person name="Castelle C.J."/>
            <person name="Probst A.J."/>
            <person name="Thomas B.C."/>
            <person name="Singh A."/>
            <person name="Wilkins M.J."/>
            <person name="Karaoz U."/>
            <person name="Brodie E.L."/>
            <person name="Williams K.H."/>
            <person name="Hubbard S.S."/>
            <person name="Banfield J.F."/>
        </authorList>
    </citation>
    <scope>NUCLEOTIDE SEQUENCE [LARGE SCALE GENOMIC DNA]</scope>
</reference>
<protein>
    <submittedName>
        <fullName evidence="2">Uncharacterized protein</fullName>
    </submittedName>
</protein>
<evidence type="ECO:0000256" key="1">
    <source>
        <dbReference type="SAM" id="Phobius"/>
    </source>
</evidence>
<feature type="transmembrane region" description="Helical" evidence="1">
    <location>
        <begin position="45"/>
        <end position="69"/>
    </location>
</feature>
<accession>A0A1G2IGM4</accession>
<dbReference type="EMBL" id="MHPA01000008">
    <property type="protein sequence ID" value="OGZ73747.1"/>
    <property type="molecule type" value="Genomic_DNA"/>
</dbReference>
<dbReference type="Proteomes" id="UP000176774">
    <property type="component" value="Unassembled WGS sequence"/>
</dbReference>
<gene>
    <name evidence="2" type="ORF">A2908_02945</name>
</gene>